<accession>A0A0G0GPZ5</accession>
<evidence type="ECO:0000313" key="4">
    <source>
        <dbReference type="Proteomes" id="UP000034344"/>
    </source>
</evidence>
<dbReference type="Gene3D" id="3.40.50.2000">
    <property type="entry name" value="Glycogen Phosphorylase B"/>
    <property type="match status" value="2"/>
</dbReference>
<dbReference type="GO" id="GO:0016757">
    <property type="term" value="F:glycosyltransferase activity"/>
    <property type="evidence" value="ECO:0007669"/>
    <property type="project" value="TreeGrafter"/>
</dbReference>
<proteinExistence type="predicted"/>
<dbReference type="Pfam" id="PF13439">
    <property type="entry name" value="Glyco_transf_4"/>
    <property type="match status" value="1"/>
</dbReference>
<gene>
    <name evidence="3" type="ORF">US11_C0003G0027</name>
</gene>
<dbReference type="PANTHER" id="PTHR46401:SF2">
    <property type="entry name" value="GLYCOSYLTRANSFERASE WBBK-RELATED"/>
    <property type="match status" value="1"/>
</dbReference>
<name>A0A0G0GPZ5_9BACT</name>
<dbReference type="EMBL" id="LBRS01000003">
    <property type="protein sequence ID" value="KKQ01884.1"/>
    <property type="molecule type" value="Genomic_DNA"/>
</dbReference>
<comment type="caution">
    <text evidence="3">The sequence shown here is derived from an EMBL/GenBank/DDBJ whole genome shotgun (WGS) entry which is preliminary data.</text>
</comment>
<dbReference type="Pfam" id="PF13692">
    <property type="entry name" value="Glyco_trans_1_4"/>
    <property type="match status" value="1"/>
</dbReference>
<sequence length="392" mass="45347">MLTPYVPYPPSSGGQIRTLNLLKYLCKKHHITLVSLYKNDEEKRYLSHLRRYCKKIYLCRRPTKPWQLTTILKAVFSFYPFLIVRNFSQEAHALIKNLLHSNQYDVIHAETFYVMPHIPKTNIPVILAEQTIEYKVYQHFINSFPFIIQLPFYLDIAKLKFWEKFYWRKARMVASVSESDQKIIKSLEPGIKTSIVPNGAGDEMIAKKLGNKKMEKPTLLFLGNYNWLQNVEAAYFLINKIYPELKKKLQQFQVIIAGQNAHKIKKIPYEKFITLVDLPSNDTQSVKKLFNDSTLFLAPIFGPGGTRLKILAAMASGAPVISTKTGVEGLDVKDGKHVLIAQSSEEFIKQIMHILANRLLYQSIQKDAYLLVKQKYSWIKIAAQLEIIYETI</sequence>
<dbReference type="AlphaFoldDB" id="A0A0G0GPZ5"/>
<feature type="domain" description="Glycosyltransferase subfamily 4-like N-terminal" evidence="2">
    <location>
        <begin position="13"/>
        <end position="199"/>
    </location>
</feature>
<organism evidence="3 4">
    <name type="scientific">Candidatus Roizmanbacteria bacterium GW2011_GWA2_36_23</name>
    <dbReference type="NCBI Taxonomy" id="1618480"/>
    <lineage>
        <taxon>Bacteria</taxon>
        <taxon>Candidatus Roizmaniibacteriota</taxon>
    </lineage>
</organism>
<dbReference type="SUPFAM" id="SSF53756">
    <property type="entry name" value="UDP-Glycosyltransferase/glycogen phosphorylase"/>
    <property type="match status" value="1"/>
</dbReference>
<dbReference type="STRING" id="1618480.US11_C0003G0027"/>
<dbReference type="Proteomes" id="UP000034344">
    <property type="component" value="Unassembled WGS sequence"/>
</dbReference>
<dbReference type="InterPro" id="IPR028098">
    <property type="entry name" value="Glyco_trans_4-like_N"/>
</dbReference>
<reference evidence="3 4" key="1">
    <citation type="journal article" date="2015" name="Nature">
        <title>rRNA introns, odd ribosomes, and small enigmatic genomes across a large radiation of phyla.</title>
        <authorList>
            <person name="Brown C.T."/>
            <person name="Hug L.A."/>
            <person name="Thomas B.C."/>
            <person name="Sharon I."/>
            <person name="Castelle C.J."/>
            <person name="Singh A."/>
            <person name="Wilkins M.J."/>
            <person name="Williams K.H."/>
            <person name="Banfield J.F."/>
        </authorList>
    </citation>
    <scope>NUCLEOTIDE SEQUENCE [LARGE SCALE GENOMIC DNA]</scope>
</reference>
<evidence type="ECO:0000259" key="2">
    <source>
        <dbReference type="Pfam" id="PF13439"/>
    </source>
</evidence>
<dbReference type="PANTHER" id="PTHR46401">
    <property type="entry name" value="GLYCOSYLTRANSFERASE WBBK-RELATED"/>
    <property type="match status" value="1"/>
</dbReference>
<evidence type="ECO:0000313" key="3">
    <source>
        <dbReference type="EMBL" id="KKQ01884.1"/>
    </source>
</evidence>
<dbReference type="GO" id="GO:0009103">
    <property type="term" value="P:lipopolysaccharide biosynthetic process"/>
    <property type="evidence" value="ECO:0007669"/>
    <property type="project" value="TreeGrafter"/>
</dbReference>
<dbReference type="CDD" id="cd03801">
    <property type="entry name" value="GT4_PimA-like"/>
    <property type="match status" value="1"/>
</dbReference>
<protein>
    <recommendedName>
        <fullName evidence="2">Glycosyltransferase subfamily 4-like N-terminal domain-containing protein</fullName>
    </recommendedName>
</protein>
<keyword evidence="1" id="KW-0808">Transferase</keyword>
<evidence type="ECO:0000256" key="1">
    <source>
        <dbReference type="ARBA" id="ARBA00022679"/>
    </source>
</evidence>